<dbReference type="Gene3D" id="1.10.606.10">
    <property type="entry name" value="Vanadium-containing Chloroperoxidase, domain 2"/>
    <property type="match status" value="1"/>
</dbReference>
<evidence type="ECO:0000313" key="2">
    <source>
        <dbReference type="Proteomes" id="UP000075604"/>
    </source>
</evidence>
<proteinExistence type="predicted"/>
<comment type="caution">
    <text evidence="1">The sequence shown here is derived from an EMBL/GenBank/DDBJ whole genome shotgun (WGS) entry which is preliminary data.</text>
</comment>
<dbReference type="Proteomes" id="UP000075604">
    <property type="component" value="Unassembled WGS sequence"/>
</dbReference>
<name>A0A150P640_SORCE</name>
<dbReference type="EMBL" id="JELX01003927">
    <property type="protein sequence ID" value="KYF50948.1"/>
    <property type="molecule type" value="Genomic_DNA"/>
</dbReference>
<dbReference type="InterPro" id="IPR016119">
    <property type="entry name" value="Br/Cl_peroxidase_C"/>
</dbReference>
<accession>A0A150P640</accession>
<dbReference type="SUPFAM" id="SSF48317">
    <property type="entry name" value="Acid phosphatase/Vanadium-dependent haloperoxidase"/>
    <property type="match status" value="1"/>
</dbReference>
<dbReference type="GO" id="GO:0004601">
    <property type="term" value="F:peroxidase activity"/>
    <property type="evidence" value="ECO:0007669"/>
    <property type="project" value="InterPro"/>
</dbReference>
<evidence type="ECO:0000313" key="1">
    <source>
        <dbReference type="EMBL" id="KYF50948.1"/>
    </source>
</evidence>
<dbReference type="AlphaFoldDB" id="A0A150P640"/>
<dbReference type="InterPro" id="IPR036938">
    <property type="entry name" value="PAP2/HPO_sf"/>
</dbReference>
<organism evidence="1 2">
    <name type="scientific">Sorangium cellulosum</name>
    <name type="common">Polyangium cellulosum</name>
    <dbReference type="NCBI Taxonomy" id="56"/>
    <lineage>
        <taxon>Bacteria</taxon>
        <taxon>Pseudomonadati</taxon>
        <taxon>Myxococcota</taxon>
        <taxon>Polyangia</taxon>
        <taxon>Polyangiales</taxon>
        <taxon>Polyangiaceae</taxon>
        <taxon>Sorangium</taxon>
    </lineage>
</organism>
<gene>
    <name evidence="1" type="ORF">BE04_01275</name>
</gene>
<dbReference type="InterPro" id="IPR052559">
    <property type="entry name" value="V-haloperoxidase"/>
</dbReference>
<dbReference type="PANTHER" id="PTHR34599">
    <property type="entry name" value="PEROXIDASE-RELATED"/>
    <property type="match status" value="1"/>
</dbReference>
<reference evidence="1 2" key="1">
    <citation type="submission" date="2014-02" db="EMBL/GenBank/DDBJ databases">
        <title>The small core and large imbalanced accessory genome model reveals a collaborative survival strategy of Sorangium cellulosum strains in nature.</title>
        <authorList>
            <person name="Han K."/>
            <person name="Peng R."/>
            <person name="Blom J."/>
            <person name="Li Y.-Z."/>
        </authorList>
    </citation>
    <scope>NUCLEOTIDE SEQUENCE [LARGE SCALE GENOMIC DNA]</scope>
    <source>
        <strain evidence="1 2">So0157-18</strain>
    </source>
</reference>
<protein>
    <submittedName>
        <fullName evidence="1">Phosphoesterase</fullName>
    </submittedName>
</protein>
<dbReference type="PANTHER" id="PTHR34599:SF1">
    <property type="entry name" value="PHOSPHATIDIC ACID PHOSPHATASE TYPE 2_HALOPEROXIDASE DOMAIN-CONTAINING PROTEIN"/>
    <property type="match status" value="1"/>
</dbReference>
<sequence>MTAGESLAEAAEVGPMTTSARRLAAYKLRLKTAAIAYGKPLPTHVTNGDEEKLPQFIAAFAKGLPHNSLGEPDIAAYDTLVKALASGTHSALEAVPLGGTTKLASMQTAYAFDLEGTDTHMLAIPAAPAFASAQQAAEMGEVYWRALTRDVPFSQYASHPLVGNAIDDLNLFSDIRAPKVAGAIDADTIFRGSAPGAQNGPFISQFLYQPIPFGAMTIEQRYTTAAASIDFMTSPAEWLSIQRGIAPTAALTFDPTPRFIRNARDLGEYVHRDFTYQAYLTAALILNSYGAAALDAANPYLSSAKQRNGVTFGAPMILELLARVTMPALTGAFFQKWLLHRRLRPEEFAGRVHHHMNGAATYPIHDDILNSDVLGELMSVYGTMLLPAAYPEGCPTHPSYPAAHAAQAGACVTVLKAFFNESFVIPNPVVASDDGLSLVPYTGPALTVGGELNKLATNIAHGRDGGGVHYRSDGVAGMLLGEAIALSILSERGEGNHTEPFSGFSLTKFNGTTVTIG</sequence>